<feature type="transmembrane region" description="Helical" evidence="1">
    <location>
        <begin position="76"/>
        <end position="97"/>
    </location>
</feature>
<dbReference type="HOGENOM" id="CLU_1199054_0_0_11"/>
<gene>
    <name evidence="2" type="ordered locus">HMPREF0733_11693</name>
</gene>
<dbReference type="EMBL" id="CP002280">
    <property type="protein sequence ID" value="ADP41150.1"/>
    <property type="molecule type" value="Genomic_DNA"/>
</dbReference>
<dbReference type="Proteomes" id="UP000000387">
    <property type="component" value="Chromosome"/>
</dbReference>
<dbReference type="GeneID" id="29743049"/>
<keyword evidence="1" id="KW-1133">Transmembrane helix</keyword>
<evidence type="ECO:0000313" key="3">
    <source>
        <dbReference type="Proteomes" id="UP000000387"/>
    </source>
</evidence>
<keyword evidence="1" id="KW-0472">Membrane</keyword>
<evidence type="ECO:0000256" key="1">
    <source>
        <dbReference type="SAM" id="Phobius"/>
    </source>
</evidence>
<evidence type="ECO:0000313" key="2">
    <source>
        <dbReference type="EMBL" id="ADP41150.1"/>
    </source>
</evidence>
<organism evidence="2 3">
    <name type="scientific">Rothia dentocariosa (strain ATCC 17931 / CDC X599 / XDIA)</name>
    <dbReference type="NCBI Taxonomy" id="762948"/>
    <lineage>
        <taxon>Bacteria</taxon>
        <taxon>Bacillati</taxon>
        <taxon>Actinomycetota</taxon>
        <taxon>Actinomycetes</taxon>
        <taxon>Micrococcales</taxon>
        <taxon>Micrococcaceae</taxon>
        <taxon>Rothia</taxon>
    </lineage>
</organism>
<dbReference type="RefSeq" id="WP_013398859.1">
    <property type="nucleotide sequence ID" value="NC_014643.1"/>
</dbReference>
<name>E3H162_ROTDC</name>
<dbReference type="KEGG" id="rdn:HMPREF0733_11693"/>
<reference evidence="3" key="1">
    <citation type="submission" date="2010-10" db="EMBL/GenBank/DDBJ databases">
        <title>The complete genome of Rothia dentocariosa ATCC 17931.</title>
        <authorList>
            <person name="Muzny D."/>
            <person name="Qin X."/>
            <person name="Buhay C."/>
            <person name="Dugan-Rocha S."/>
            <person name="Ding Y."/>
            <person name="Chen G."/>
            <person name="Hawes A."/>
            <person name="Holder M."/>
            <person name="Jhangiani S."/>
            <person name="Johnson A."/>
            <person name="Khan Z."/>
            <person name="Li Z."/>
            <person name="Liu W."/>
            <person name="Liu X."/>
            <person name="Perez L."/>
            <person name="Shen H."/>
            <person name="Wang Q."/>
            <person name="Watt J."/>
            <person name="Xi L."/>
            <person name="Xin Y."/>
            <person name="Zhou J."/>
            <person name="Deng J."/>
            <person name="Jiang H."/>
            <person name="Liu Y."/>
            <person name="Qu J."/>
            <person name="Song X.-Z."/>
            <person name="Zhang L."/>
            <person name="Villasana D."/>
            <person name="Johnson A."/>
            <person name="Liu J."/>
            <person name="Liyanage D."/>
            <person name="Lorensuhewa L."/>
            <person name="Robinson T."/>
            <person name="Song A."/>
            <person name="Song B.-B."/>
            <person name="Dinh H."/>
            <person name="Thornton R."/>
            <person name="Coyle M."/>
            <person name="Francisco L."/>
            <person name="Jackson L."/>
            <person name="Javaid M."/>
            <person name="Korchina V."/>
            <person name="Kovar C."/>
            <person name="Mata R."/>
            <person name="Mathew T."/>
            <person name="Ngo R."/>
            <person name="Nguyen L."/>
            <person name="Nguyen N."/>
            <person name="Okwuonu G."/>
            <person name="Ongeri F."/>
            <person name="Pham C."/>
            <person name="Simmons D."/>
            <person name="Wilczek-Boney K."/>
            <person name="Hale W."/>
            <person name="Jakkamsetti A."/>
            <person name="Pham P."/>
            <person name="Ruth R."/>
            <person name="San Lucas F."/>
            <person name="Warren J."/>
            <person name="Zhang J."/>
            <person name="Zhao Z."/>
            <person name="Zhou C."/>
            <person name="Zhu D."/>
            <person name="Lee S."/>
            <person name="Bess C."/>
            <person name="Blankenburg K."/>
            <person name="Forbes L."/>
            <person name="Fu Q."/>
            <person name="Gubbala S."/>
            <person name="Hirani K."/>
            <person name="Jayaseelan J.C."/>
            <person name="Lara F."/>
            <person name="Munidasa M."/>
            <person name="Palculict T."/>
            <person name="Patil S."/>
            <person name="Pu L.-L."/>
            <person name="Saada N."/>
            <person name="Tang L."/>
            <person name="Weissenberger G."/>
            <person name="Zhu Y."/>
            <person name="Hemphill L."/>
            <person name="Shang Y."/>
            <person name="Youmans B."/>
            <person name="Ayvaz T."/>
            <person name="Ross M."/>
            <person name="Santibanez J."/>
            <person name="Aqrawi P."/>
            <person name="Gross S."/>
            <person name="Joshi V."/>
            <person name="Fowler G."/>
            <person name="Nazareth L."/>
            <person name="Reid J."/>
            <person name="Worley K."/>
            <person name="Petrosino J."/>
            <person name="Highlander S."/>
            <person name="Gibbs R."/>
        </authorList>
    </citation>
    <scope>NUCLEOTIDE SEQUENCE [LARGE SCALE GENOMIC DNA]</scope>
    <source>
        <strain evidence="3">ATCC 17931 / CDC X599 / XDIA</strain>
    </source>
</reference>
<protein>
    <submittedName>
        <fullName evidence="2">Uncharacterized protein</fullName>
    </submittedName>
</protein>
<keyword evidence="1" id="KW-0812">Transmembrane</keyword>
<proteinExistence type="predicted"/>
<sequence length="231" mass="26459">MWFLFFGFELTLIYLAYVFLISDFIRNFHLNTSFVYWIESENILPQLIIIFILLIIPILFFVKYQEDSRKLSIYRIVLWVAILSISVVPFSMFGGVYSKGYGTECVSLETEDNMIVDSSAKMGNGEEGKKILKISEVIQSGGGYVADILSEGKGNKNYILSSYVYSEDKDYLNIMVFSIREWYKDDGEYDRTGNDLLIDNKGEGRNGVLVSIKKSSIKNRFMSTPLCFNGN</sequence>
<feature type="transmembrane region" description="Helical" evidence="1">
    <location>
        <begin position="43"/>
        <end position="64"/>
    </location>
</feature>
<accession>E3H162</accession>
<dbReference type="AlphaFoldDB" id="E3H162"/>